<keyword evidence="4" id="KW-1185">Reference proteome</keyword>
<keyword evidence="2" id="KW-0472">Membrane</keyword>
<gene>
    <name evidence="3" type="ORF">NCGR_LOCUS20043</name>
</gene>
<organism evidence="3 4">
    <name type="scientific">Miscanthus lutarioriparius</name>
    <dbReference type="NCBI Taxonomy" id="422564"/>
    <lineage>
        <taxon>Eukaryota</taxon>
        <taxon>Viridiplantae</taxon>
        <taxon>Streptophyta</taxon>
        <taxon>Embryophyta</taxon>
        <taxon>Tracheophyta</taxon>
        <taxon>Spermatophyta</taxon>
        <taxon>Magnoliopsida</taxon>
        <taxon>Liliopsida</taxon>
        <taxon>Poales</taxon>
        <taxon>Poaceae</taxon>
        <taxon>PACMAD clade</taxon>
        <taxon>Panicoideae</taxon>
        <taxon>Andropogonodae</taxon>
        <taxon>Andropogoneae</taxon>
        <taxon>Saccharinae</taxon>
        <taxon>Miscanthus</taxon>
    </lineage>
</organism>
<dbReference type="EMBL" id="CAJGYO010000005">
    <property type="protein sequence ID" value="CAD6229518.1"/>
    <property type="molecule type" value="Genomic_DNA"/>
</dbReference>
<keyword evidence="2" id="KW-0812">Transmembrane</keyword>
<proteinExistence type="predicted"/>
<dbReference type="Proteomes" id="UP000604825">
    <property type="component" value="Unassembled WGS sequence"/>
</dbReference>
<evidence type="ECO:0000256" key="1">
    <source>
        <dbReference type="SAM" id="MobiDB-lite"/>
    </source>
</evidence>
<feature type="transmembrane region" description="Helical" evidence="2">
    <location>
        <begin position="49"/>
        <end position="66"/>
    </location>
</feature>
<feature type="region of interest" description="Disordered" evidence="1">
    <location>
        <begin position="75"/>
        <end position="99"/>
    </location>
</feature>
<sequence length="122" mass="12438">MDAQAQLPTTIQLREEEKPFFISTLHQGRPRIREDSSTSLGIQKKMRRVLPLCALVVVLLCVASLVDVTEAAGRGGGKGGRGIGGAGAGARGSHSGGPRGLSGGTWTACVGSSLLAAAAMLL</sequence>
<accession>A0A811NWB9</accession>
<dbReference type="AlphaFoldDB" id="A0A811NWB9"/>
<evidence type="ECO:0000256" key="2">
    <source>
        <dbReference type="SAM" id="Phobius"/>
    </source>
</evidence>
<evidence type="ECO:0000313" key="4">
    <source>
        <dbReference type="Proteomes" id="UP000604825"/>
    </source>
</evidence>
<protein>
    <submittedName>
        <fullName evidence="3">Uncharacterized protein</fullName>
    </submittedName>
</protein>
<reference evidence="3" key="1">
    <citation type="submission" date="2020-10" db="EMBL/GenBank/DDBJ databases">
        <authorList>
            <person name="Han B."/>
            <person name="Lu T."/>
            <person name="Zhao Q."/>
            <person name="Huang X."/>
            <person name="Zhao Y."/>
        </authorList>
    </citation>
    <scope>NUCLEOTIDE SEQUENCE</scope>
</reference>
<keyword evidence="2" id="KW-1133">Transmembrane helix</keyword>
<evidence type="ECO:0000313" key="3">
    <source>
        <dbReference type="EMBL" id="CAD6229518.1"/>
    </source>
</evidence>
<comment type="caution">
    <text evidence="3">The sequence shown here is derived from an EMBL/GenBank/DDBJ whole genome shotgun (WGS) entry which is preliminary data.</text>
</comment>
<name>A0A811NWB9_9POAL</name>